<accession>X0B0N9</accession>
<keyword evidence="2" id="KW-1185">Reference proteome</keyword>
<evidence type="ECO:0000313" key="2">
    <source>
        <dbReference type="Proteomes" id="UP000030663"/>
    </source>
</evidence>
<reference evidence="1 2" key="1">
    <citation type="submission" date="2011-11" db="EMBL/GenBank/DDBJ databases">
        <title>The Genome Sequence of Fusarium oxysporum PHW815.</title>
        <authorList>
            <consortium name="The Broad Institute Genome Sequencing Platform"/>
            <person name="Ma L.-J."/>
            <person name="Gale L.R."/>
            <person name="Schwartz D.C."/>
            <person name="Zhou S."/>
            <person name="Corby-Kistler H."/>
            <person name="Young S.K."/>
            <person name="Zeng Q."/>
            <person name="Gargeya S."/>
            <person name="Fitzgerald M."/>
            <person name="Haas B."/>
            <person name="Abouelleil A."/>
            <person name="Alvarado L."/>
            <person name="Arachchi H.M."/>
            <person name="Berlin A."/>
            <person name="Brown A."/>
            <person name="Chapman S.B."/>
            <person name="Chen Z."/>
            <person name="Dunbar C."/>
            <person name="Freedman E."/>
            <person name="Gearin G."/>
            <person name="Goldberg J."/>
            <person name="Griggs A."/>
            <person name="Gujja S."/>
            <person name="Heiman D."/>
            <person name="Howarth C."/>
            <person name="Larson L."/>
            <person name="Lui A."/>
            <person name="MacDonald P.J.P."/>
            <person name="Montmayeur A."/>
            <person name="Murphy C."/>
            <person name="Neiman D."/>
            <person name="Pearson M."/>
            <person name="Priest M."/>
            <person name="Roberts A."/>
            <person name="Saif S."/>
            <person name="Shea T."/>
            <person name="Shenoy N."/>
            <person name="Sisk P."/>
            <person name="Stolte C."/>
            <person name="Sykes S."/>
            <person name="Wortman J."/>
            <person name="Nusbaum C."/>
            <person name="Birren B."/>
        </authorList>
    </citation>
    <scope>NUCLEOTIDE SEQUENCE [LARGE SCALE GENOMIC DNA]</scope>
    <source>
        <strain evidence="1 2">54005</strain>
    </source>
</reference>
<sequence length="48" mass="5371">MGVARDCPSCPSWRLRPCPDYLEESGALAHGFRFWIGASNSAMVRQFP</sequence>
<organism evidence="1 2">
    <name type="scientific">Fusarium oxysporum f. sp. raphani 54005</name>
    <dbReference type="NCBI Taxonomy" id="1089458"/>
    <lineage>
        <taxon>Eukaryota</taxon>
        <taxon>Fungi</taxon>
        <taxon>Dikarya</taxon>
        <taxon>Ascomycota</taxon>
        <taxon>Pezizomycotina</taxon>
        <taxon>Sordariomycetes</taxon>
        <taxon>Hypocreomycetidae</taxon>
        <taxon>Hypocreales</taxon>
        <taxon>Nectriaceae</taxon>
        <taxon>Fusarium</taxon>
        <taxon>Fusarium oxysporum species complex</taxon>
    </lineage>
</organism>
<proteinExistence type="predicted"/>
<dbReference type="AlphaFoldDB" id="X0B0N9"/>
<dbReference type="HOGENOM" id="CLU_3160059_0_0_1"/>
<name>X0B0N9_FUSOX</name>
<protein>
    <submittedName>
        <fullName evidence="1">Uncharacterized protein</fullName>
    </submittedName>
</protein>
<dbReference type="Proteomes" id="UP000030663">
    <property type="component" value="Unassembled WGS sequence"/>
</dbReference>
<evidence type="ECO:0000313" key="1">
    <source>
        <dbReference type="EMBL" id="EXK75655.1"/>
    </source>
</evidence>
<gene>
    <name evidence="1" type="ORF">FOQG_19579</name>
</gene>
<dbReference type="EMBL" id="KI979963">
    <property type="protein sequence ID" value="EXK75655.1"/>
    <property type="molecule type" value="Genomic_DNA"/>
</dbReference>